<organism evidence="1 2">
    <name type="scientific">Paeniglutamicibacter gangotriensis</name>
    <dbReference type="NCBI Taxonomy" id="254787"/>
    <lineage>
        <taxon>Bacteria</taxon>
        <taxon>Bacillati</taxon>
        <taxon>Actinomycetota</taxon>
        <taxon>Actinomycetes</taxon>
        <taxon>Micrococcales</taxon>
        <taxon>Micrococcaceae</taxon>
        <taxon>Paeniglutamicibacter</taxon>
    </lineage>
</organism>
<proteinExistence type="predicted"/>
<dbReference type="AlphaFoldDB" id="A0A5B0EHB3"/>
<comment type="caution">
    <text evidence="1">The sequence shown here is derived from an EMBL/GenBank/DDBJ whole genome shotgun (WGS) entry which is preliminary data.</text>
</comment>
<dbReference type="EMBL" id="VOBL01000005">
    <property type="protein sequence ID" value="KAA0977822.1"/>
    <property type="molecule type" value="Genomic_DNA"/>
</dbReference>
<name>A0A5B0EHB3_9MICC</name>
<dbReference type="OrthoDB" id="4876946at2"/>
<gene>
    <name evidence="1" type="ORF">FQ154_06060</name>
</gene>
<protein>
    <submittedName>
        <fullName evidence="1">DUF2797 domain-containing protein</fullName>
    </submittedName>
</protein>
<dbReference type="Proteomes" id="UP000323856">
    <property type="component" value="Unassembled WGS sequence"/>
</dbReference>
<sequence length="347" mass="37470">MRHWSRARSASKGCARQHVVPGFTPRPPWPGRCTTKVQDPWLLCRGIRWPAEPGTPTLVLDDAQGHGHDVPLDPGTELGFTVLPGRWCLGHQLIKDRTHRTLVPYPSDEKLAAGTQCTRCQSLDESRPMHDFHRSGRAGAGLRDYLGQPHWLYVATFAHGTTKVGTAAGPSKWRRLAEQGAITARYIAWCPDGAAVRILEDLATAELGLTQQVRAASKARGLLENAVGIAELEALNAAAAAEARTLLSGLDAGILAGSYVVEETWEAPEQGRELLAGFDAHLLQPYPEYLSHGQHGFVVHSISGQVLGVGLLGQPETFVANAALLKGRKLLFGTYVTEPPAVQGALF</sequence>
<evidence type="ECO:0000313" key="1">
    <source>
        <dbReference type="EMBL" id="KAA0977822.1"/>
    </source>
</evidence>
<accession>A0A5B0EHB3</accession>
<reference evidence="1 2" key="1">
    <citation type="submission" date="2019-07" db="EMBL/GenBank/DDBJ databases">
        <title>Analysis of the biochemical properties, biological activity and biotechnological potential of siderophores and biosurfactants produced by Antarctic psychrotolerant bacteria.</title>
        <authorList>
            <person name="Styczynski M."/>
            <person name="Krucon T."/>
            <person name="Decewicz P."/>
            <person name="Dziewit L."/>
        </authorList>
    </citation>
    <scope>NUCLEOTIDE SEQUENCE [LARGE SCALE GENOMIC DNA]</scope>
    <source>
        <strain evidence="1 2">ANT_H27</strain>
    </source>
</reference>
<evidence type="ECO:0000313" key="2">
    <source>
        <dbReference type="Proteomes" id="UP000323856"/>
    </source>
</evidence>